<evidence type="ECO:0000313" key="3">
    <source>
        <dbReference type="Proteomes" id="UP000183983"/>
    </source>
</evidence>
<feature type="region of interest" description="Disordered" evidence="1">
    <location>
        <begin position="76"/>
        <end position="100"/>
    </location>
</feature>
<dbReference type="Proteomes" id="UP000183983">
    <property type="component" value="Unassembled WGS sequence"/>
</dbReference>
<protein>
    <recommendedName>
        <fullName evidence="4">Filamentous hemagglutinin</fullName>
    </recommendedName>
</protein>
<reference evidence="2 3" key="1">
    <citation type="submission" date="2016-11" db="EMBL/GenBank/DDBJ databases">
        <authorList>
            <person name="Jaros S."/>
            <person name="Januszkiewicz K."/>
            <person name="Wedrychowicz H."/>
        </authorList>
    </citation>
    <scope>NUCLEOTIDE SEQUENCE [LARGE SCALE GENOMIC DNA]</scope>
    <source>
        <strain evidence="2 3">LMG 26898</strain>
    </source>
</reference>
<evidence type="ECO:0000313" key="2">
    <source>
        <dbReference type="EMBL" id="SHN29675.1"/>
    </source>
</evidence>
<gene>
    <name evidence="2" type="ORF">SAMN05216593_1251</name>
</gene>
<sequence>DEAFDKGGDENSESLGYKMGQAAAISIGAIASGGSGTASKSLTLSRMGIDISSKKLEEIATTVKLKGLKKEIAELERPPGRDSDVPMIEPETPPRVADAESRKITLPSYYREDSSAGASFNKTGGLPEGYQRVINTRTGNVEVAGPDGTLYLQTADGGLTPKAGGNLAQLVKAEREIAEAKATVADEVPATSAIARVGLRDDLAAQAGIPRNIAESPSSMWGKSIDDIKQSLTLDGASLTPKAPLAGTSGKAQVFNVEGHPKIKEVEFHPGGGTHGDSPYYKLVSTEKIDNKNIEIRVIDPSPDFSPGTITRYQQYYDTQGNRLKYEGGEWKGWK</sequence>
<evidence type="ECO:0008006" key="4">
    <source>
        <dbReference type="Google" id="ProtNLM"/>
    </source>
</evidence>
<proteinExistence type="predicted"/>
<evidence type="ECO:0000256" key="1">
    <source>
        <dbReference type="SAM" id="MobiDB-lite"/>
    </source>
</evidence>
<dbReference type="EMBL" id="FRDA01000025">
    <property type="protein sequence ID" value="SHN29675.1"/>
    <property type="molecule type" value="Genomic_DNA"/>
</dbReference>
<name>A0A1M7QF77_9PSED</name>
<organism evidence="2 3">
    <name type="scientific">Pseudomonas asturiensis</name>
    <dbReference type="NCBI Taxonomy" id="1190415"/>
    <lineage>
        <taxon>Bacteria</taxon>
        <taxon>Pseudomonadati</taxon>
        <taxon>Pseudomonadota</taxon>
        <taxon>Gammaproteobacteria</taxon>
        <taxon>Pseudomonadales</taxon>
        <taxon>Pseudomonadaceae</taxon>
        <taxon>Pseudomonas</taxon>
    </lineage>
</organism>
<accession>A0A1M7QF77</accession>
<dbReference type="STRING" id="1190415.SAMN05216593_1251"/>
<feature type="non-terminal residue" evidence="2">
    <location>
        <position position="1"/>
    </location>
</feature>
<dbReference type="AlphaFoldDB" id="A0A1M7QF77"/>